<dbReference type="Gene3D" id="3.40.720.10">
    <property type="entry name" value="Alkaline Phosphatase, subunit A"/>
    <property type="match status" value="1"/>
</dbReference>
<dbReference type="Pfam" id="PF07691">
    <property type="entry name" value="PA14"/>
    <property type="match status" value="1"/>
</dbReference>
<dbReference type="InterPro" id="IPR000917">
    <property type="entry name" value="Sulfatase_N"/>
</dbReference>
<gene>
    <name evidence="3" type="ORF">D9O36_00400</name>
</gene>
<dbReference type="PANTHER" id="PTHR43751:SF3">
    <property type="entry name" value="SULFATASE N-TERMINAL DOMAIN-CONTAINING PROTEIN"/>
    <property type="match status" value="1"/>
</dbReference>
<evidence type="ECO:0000256" key="1">
    <source>
        <dbReference type="SAM" id="SignalP"/>
    </source>
</evidence>
<dbReference type="PANTHER" id="PTHR43751">
    <property type="entry name" value="SULFATASE"/>
    <property type="match status" value="1"/>
</dbReference>
<keyword evidence="4" id="KW-1185">Reference proteome</keyword>
<feature type="chain" id="PRO_5030634630" evidence="1">
    <location>
        <begin position="25"/>
        <end position="705"/>
    </location>
</feature>
<keyword evidence="1" id="KW-0732">Signal</keyword>
<dbReference type="SUPFAM" id="SSF53649">
    <property type="entry name" value="Alkaline phosphatase-like"/>
    <property type="match status" value="1"/>
</dbReference>
<dbReference type="AlphaFoldDB" id="A0A7X2ZQ24"/>
<reference evidence="3 4" key="1">
    <citation type="journal article" date="2019" name="Mar. Drugs">
        <title>Comparative Genomics and CAZyme Genome Repertoires of Marine Zobellia amurskyensis KMM 3526(T) and Zobellia laminariae KMM 3676(T).</title>
        <authorList>
            <person name="Chernysheva N."/>
            <person name="Bystritskaya E."/>
            <person name="Stenkova A."/>
            <person name="Golovkin I."/>
            <person name="Nedashkovskaya O."/>
            <person name="Isaeva M."/>
        </authorList>
    </citation>
    <scope>NUCLEOTIDE SEQUENCE [LARGE SCALE GENOMIC DNA]</scope>
    <source>
        <strain evidence="3 4">KMM 3526</strain>
    </source>
</reference>
<dbReference type="OrthoDB" id="9766107at2"/>
<evidence type="ECO:0000259" key="2">
    <source>
        <dbReference type="PROSITE" id="PS51820"/>
    </source>
</evidence>
<evidence type="ECO:0000313" key="4">
    <source>
        <dbReference type="Proteomes" id="UP000540519"/>
    </source>
</evidence>
<dbReference type="InterPro" id="IPR017850">
    <property type="entry name" value="Alkaline_phosphatase_core_sf"/>
</dbReference>
<comment type="caution">
    <text evidence="3">The sequence shown here is derived from an EMBL/GenBank/DDBJ whole genome shotgun (WGS) entry which is preliminary data.</text>
</comment>
<evidence type="ECO:0000313" key="3">
    <source>
        <dbReference type="EMBL" id="MUH34290.1"/>
    </source>
</evidence>
<name>A0A7X2ZQ24_9FLAO</name>
<protein>
    <submittedName>
        <fullName evidence="3">Sulfatase</fullName>
    </submittedName>
</protein>
<dbReference type="InterPro" id="IPR037524">
    <property type="entry name" value="PA14/GLEYA"/>
</dbReference>
<feature type="signal peptide" evidence="1">
    <location>
        <begin position="1"/>
        <end position="24"/>
    </location>
</feature>
<dbReference type="SMART" id="SM00758">
    <property type="entry name" value="PA14"/>
    <property type="match status" value="1"/>
</dbReference>
<sequence length="705" mass="78441">MVYSKAALRFLTLVLFSMGSGSFAQEESMPAKVVETVNKPNIIYILTDDLGYGDIGAFFQNQRKETDDRSEPNALTPHLDKMASEGAMLTNHYTAAPVCAPSRSSVLLGVSQGHANVRDSQFDKALADNNTLGNIMQRAGYKTAAIGKWGLQGSSKWSEDGDSWPAHPNNRGFDYYYGYMRHRDGHEHYPVEGVYRGKKEVYENKNEVSKGLDKCYTGDLWTAVAKKWIVEQVKDKKESEPFFMYLAFDTPHAVLELATQAYPEGGGLNGGLQWVGKPGNMINTASGEVDSFIHPDYANVTYDHDKDPSSPEVAWPDVYKRYASSTRRIDNEVGDLLQLLKDLQIDENTLVVFNSDNGPSMESYLEEEYAADFFNSFGPFDGIKRDVLEGGERTPLIARWPTKIPADQVIESPSIAYDWLPTFTEAAGYTAPVNSDGVSLLPILTGNGKQQESLIYVEYNQSGKTPEYEEFAPNNRGRLRKQMQMMREGDIVGLRYNIQSADDDFEFYNVVEDTHQTLNLATLPNMEALQVQMKERVLQVRMPDTNAARPYDNAVVPAVSLHNPNSGLKWSAFKNNTPWLPKVDGLTPVASGKSGTPNLAQIKEKGDIFLFEGFIKVPTEGSYTFSLKSSNNAFVRIHEASAIDADYGYIVDSIKEGTMNLKAGYHPIRIYSKKNAGATNTLDIQWSGPSIKKGPIPESAFYSIN</sequence>
<dbReference type="PROSITE" id="PS51820">
    <property type="entry name" value="PA14"/>
    <property type="match status" value="1"/>
</dbReference>
<organism evidence="3 4">
    <name type="scientific">Zobellia amurskyensis</name>
    <dbReference type="NCBI Taxonomy" id="248905"/>
    <lineage>
        <taxon>Bacteria</taxon>
        <taxon>Pseudomonadati</taxon>
        <taxon>Bacteroidota</taxon>
        <taxon>Flavobacteriia</taxon>
        <taxon>Flavobacteriales</taxon>
        <taxon>Flavobacteriaceae</taxon>
        <taxon>Zobellia</taxon>
    </lineage>
</organism>
<dbReference type="RefSeq" id="WP_155598398.1">
    <property type="nucleotide sequence ID" value="NZ_RCNR01000001.1"/>
</dbReference>
<dbReference type="InterPro" id="IPR052701">
    <property type="entry name" value="GAG_Ulvan_Degrading_Sulfatases"/>
</dbReference>
<dbReference type="Proteomes" id="UP000540519">
    <property type="component" value="Unassembled WGS sequence"/>
</dbReference>
<proteinExistence type="predicted"/>
<accession>A0A7X2ZQ24</accession>
<feature type="domain" description="PA14" evidence="2">
    <location>
        <begin position="563"/>
        <end position="700"/>
    </location>
</feature>
<dbReference type="Gene3D" id="3.90.182.10">
    <property type="entry name" value="Toxin - Anthrax Protective Antigen,domain 1"/>
    <property type="match status" value="1"/>
</dbReference>
<dbReference type="InterPro" id="IPR011658">
    <property type="entry name" value="PA14_dom"/>
</dbReference>
<dbReference type="Pfam" id="PF00884">
    <property type="entry name" value="Sulfatase"/>
    <property type="match status" value="1"/>
</dbReference>
<dbReference type="EMBL" id="RCNR01000001">
    <property type="protein sequence ID" value="MUH34290.1"/>
    <property type="molecule type" value="Genomic_DNA"/>
</dbReference>
<dbReference type="SUPFAM" id="SSF56988">
    <property type="entry name" value="Anthrax protective antigen"/>
    <property type="match status" value="1"/>
</dbReference>